<proteinExistence type="predicted"/>
<evidence type="ECO:0000256" key="2">
    <source>
        <dbReference type="SAM" id="Phobius"/>
    </source>
</evidence>
<keyword evidence="4" id="KW-1185">Reference proteome</keyword>
<name>A0AAD7N423_9AGAR</name>
<evidence type="ECO:0000256" key="1">
    <source>
        <dbReference type="SAM" id="MobiDB-lite"/>
    </source>
</evidence>
<keyword evidence="2" id="KW-1133">Transmembrane helix</keyword>
<keyword evidence="2" id="KW-0812">Transmembrane</keyword>
<reference evidence="3" key="1">
    <citation type="submission" date="2023-03" db="EMBL/GenBank/DDBJ databases">
        <title>Massive genome expansion in bonnet fungi (Mycena s.s.) driven by repeated elements and novel gene families across ecological guilds.</title>
        <authorList>
            <consortium name="Lawrence Berkeley National Laboratory"/>
            <person name="Harder C.B."/>
            <person name="Miyauchi S."/>
            <person name="Viragh M."/>
            <person name="Kuo A."/>
            <person name="Thoen E."/>
            <person name="Andreopoulos B."/>
            <person name="Lu D."/>
            <person name="Skrede I."/>
            <person name="Drula E."/>
            <person name="Henrissat B."/>
            <person name="Morin E."/>
            <person name="Kohler A."/>
            <person name="Barry K."/>
            <person name="LaButti K."/>
            <person name="Morin E."/>
            <person name="Salamov A."/>
            <person name="Lipzen A."/>
            <person name="Mereny Z."/>
            <person name="Hegedus B."/>
            <person name="Baldrian P."/>
            <person name="Stursova M."/>
            <person name="Weitz H."/>
            <person name="Taylor A."/>
            <person name="Grigoriev I.V."/>
            <person name="Nagy L.G."/>
            <person name="Martin F."/>
            <person name="Kauserud H."/>
        </authorList>
    </citation>
    <scope>NUCLEOTIDE SEQUENCE</scope>
    <source>
        <strain evidence="3">CBHHK182m</strain>
    </source>
</reference>
<evidence type="ECO:0000313" key="4">
    <source>
        <dbReference type="Proteomes" id="UP001215598"/>
    </source>
</evidence>
<feature type="compositionally biased region" description="Basic and acidic residues" evidence="1">
    <location>
        <begin position="95"/>
        <end position="106"/>
    </location>
</feature>
<organism evidence="3 4">
    <name type="scientific">Mycena metata</name>
    <dbReference type="NCBI Taxonomy" id="1033252"/>
    <lineage>
        <taxon>Eukaryota</taxon>
        <taxon>Fungi</taxon>
        <taxon>Dikarya</taxon>
        <taxon>Basidiomycota</taxon>
        <taxon>Agaricomycotina</taxon>
        <taxon>Agaricomycetes</taxon>
        <taxon>Agaricomycetidae</taxon>
        <taxon>Agaricales</taxon>
        <taxon>Marasmiineae</taxon>
        <taxon>Mycenaceae</taxon>
        <taxon>Mycena</taxon>
    </lineage>
</organism>
<protein>
    <submittedName>
        <fullName evidence="3">Uncharacterized protein</fullName>
    </submittedName>
</protein>
<dbReference type="EMBL" id="JARKIB010000086">
    <property type="protein sequence ID" value="KAJ7744645.1"/>
    <property type="molecule type" value="Genomic_DNA"/>
</dbReference>
<dbReference type="AlphaFoldDB" id="A0AAD7N423"/>
<feature type="transmembrane region" description="Helical" evidence="2">
    <location>
        <begin position="70"/>
        <end position="91"/>
    </location>
</feature>
<gene>
    <name evidence="3" type="ORF">B0H16DRAFT_1857432</name>
</gene>
<comment type="caution">
    <text evidence="3">The sequence shown here is derived from an EMBL/GenBank/DDBJ whole genome shotgun (WGS) entry which is preliminary data.</text>
</comment>
<accession>A0AAD7N423</accession>
<dbReference type="Proteomes" id="UP001215598">
    <property type="component" value="Unassembled WGS sequence"/>
</dbReference>
<evidence type="ECO:0000313" key="3">
    <source>
        <dbReference type="EMBL" id="KAJ7744645.1"/>
    </source>
</evidence>
<keyword evidence="2" id="KW-0472">Membrane</keyword>
<feature type="non-terminal residue" evidence="3">
    <location>
        <position position="1"/>
    </location>
</feature>
<feature type="region of interest" description="Disordered" evidence="1">
    <location>
        <begin position="93"/>
        <end position="112"/>
    </location>
</feature>
<feature type="transmembrane region" description="Helical" evidence="2">
    <location>
        <begin position="42"/>
        <end position="64"/>
    </location>
</feature>
<sequence length="112" mass="12130">PHHHPHRYILFLPSSLTTLGVQRRPRCAATLAIMCHRIDSGALYSVSVLTYLIVDAIPAVAILTEPLFQMLAQVMGIAPTLIIVRVAGLAFEGPADSKGRRSRPADAKLPPL</sequence>